<dbReference type="OrthoDB" id="9806522at2"/>
<sequence length="319" mass="33946">MAGGGNKAVVAALLANTGIAVTKFAAWGLTQSASMLAEAIHSLADAGNQVLLLVGSQRAKRAADELHQFGFGRERYVYSFIVSIVLFSVGGLFALYEGYHKVHDPHGIDNWKWVPIAVLVLAIGMESFSFRTAIVEANKLRGHVPWVRFVRNARAPELPVILLEDFAALTGLVLALIGVVLTLATGNGVFDGLGSMAIGALLVCVAIFLAIEMKSLLLGESATSESQAKIVAAIENTPGVQKLIHIKTLHLGPEEVLVAAKLGVEPTTDAAVVAETIDAAERAIRAAEPMSQHIYLEPDVYQENHVPDERPAVPEAPSH</sequence>
<dbReference type="InterPro" id="IPR036837">
    <property type="entry name" value="Cation_efflux_CTD_sf"/>
</dbReference>
<organism evidence="8 9">
    <name type="scientific">Kribbella rubisoli</name>
    <dbReference type="NCBI Taxonomy" id="3075929"/>
    <lineage>
        <taxon>Bacteria</taxon>
        <taxon>Bacillati</taxon>
        <taxon>Actinomycetota</taxon>
        <taxon>Actinomycetes</taxon>
        <taxon>Propionibacteriales</taxon>
        <taxon>Kribbellaceae</taxon>
        <taxon>Kribbella</taxon>
    </lineage>
</organism>
<dbReference type="EMBL" id="SHKR01000012">
    <property type="protein sequence ID" value="RZU15698.1"/>
    <property type="molecule type" value="Genomic_DNA"/>
</dbReference>
<comment type="caution">
    <text evidence="8">The sequence shown here is derived from an EMBL/GenBank/DDBJ whole genome shotgun (WGS) entry which is preliminary data.</text>
</comment>
<keyword evidence="3 6" id="KW-0812">Transmembrane</keyword>
<dbReference type="SUPFAM" id="SSF161111">
    <property type="entry name" value="Cation efflux protein transmembrane domain-like"/>
    <property type="match status" value="1"/>
</dbReference>
<evidence type="ECO:0000256" key="4">
    <source>
        <dbReference type="ARBA" id="ARBA00022989"/>
    </source>
</evidence>
<keyword evidence="9" id="KW-1185">Reference proteome</keyword>
<protein>
    <submittedName>
        <fullName evidence="8">Cation diffusion facilitator family transporter</fullName>
    </submittedName>
</protein>
<feature type="domain" description="Cation efflux protein transmembrane" evidence="7">
    <location>
        <begin position="9"/>
        <end position="218"/>
    </location>
</feature>
<evidence type="ECO:0000313" key="8">
    <source>
        <dbReference type="EMBL" id="RZU15698.1"/>
    </source>
</evidence>
<feature type="transmembrane region" description="Helical" evidence="6">
    <location>
        <begin position="76"/>
        <end position="96"/>
    </location>
</feature>
<comment type="subcellular location">
    <subcellularLocation>
        <location evidence="1">Membrane</location>
        <topology evidence="1">Multi-pass membrane protein</topology>
    </subcellularLocation>
</comment>
<dbReference type="GO" id="GO:0016020">
    <property type="term" value="C:membrane"/>
    <property type="evidence" value="ECO:0007669"/>
    <property type="project" value="UniProtKB-SubCell"/>
</dbReference>
<evidence type="ECO:0000256" key="5">
    <source>
        <dbReference type="ARBA" id="ARBA00023136"/>
    </source>
</evidence>
<dbReference type="Gene3D" id="3.30.70.1350">
    <property type="entry name" value="Cation efflux protein, cytoplasmic domain"/>
    <property type="match status" value="1"/>
</dbReference>
<dbReference type="RefSeq" id="WP_130444466.1">
    <property type="nucleotide sequence ID" value="NZ_SHKR01000012.1"/>
</dbReference>
<dbReference type="PANTHER" id="PTHR13414:SF9">
    <property type="entry name" value="PROTON-COUPLED ZINC ANTIPORTER SLC30A9, MITOCHONDRIAL"/>
    <property type="match status" value="1"/>
</dbReference>
<feature type="transmembrane region" description="Helical" evidence="6">
    <location>
        <begin position="116"/>
        <end position="137"/>
    </location>
</feature>
<name>A0A4Q7WZI6_9ACTN</name>
<dbReference type="Gene3D" id="1.20.1510.10">
    <property type="entry name" value="Cation efflux protein transmembrane domain"/>
    <property type="match status" value="1"/>
</dbReference>
<evidence type="ECO:0000313" key="9">
    <source>
        <dbReference type="Proteomes" id="UP000292027"/>
    </source>
</evidence>
<dbReference type="AlphaFoldDB" id="A0A4Q7WZI6"/>
<feature type="transmembrane region" description="Helical" evidence="6">
    <location>
        <begin position="193"/>
        <end position="211"/>
    </location>
</feature>
<reference evidence="8 9" key="1">
    <citation type="journal article" date="2015" name="Stand. Genomic Sci.">
        <title>Genomic Encyclopedia of Bacterial and Archaeal Type Strains, Phase III: the genomes of soil and plant-associated and newly described type strains.</title>
        <authorList>
            <person name="Whitman W.B."/>
            <person name="Woyke T."/>
            <person name="Klenk H.P."/>
            <person name="Zhou Y."/>
            <person name="Lilburn T.G."/>
            <person name="Beck B.J."/>
            <person name="De Vos P."/>
            <person name="Vandamme P."/>
            <person name="Eisen J.A."/>
            <person name="Garrity G."/>
            <person name="Hugenholtz P."/>
            <person name="Kyrpides N.C."/>
        </authorList>
    </citation>
    <scope>NUCLEOTIDE SEQUENCE [LARGE SCALE GENOMIC DNA]</scope>
    <source>
        <strain evidence="8 9">VKM Ac-2540</strain>
    </source>
</reference>
<feature type="transmembrane region" description="Helical" evidence="6">
    <location>
        <begin position="158"/>
        <end position="181"/>
    </location>
</feature>
<dbReference type="InterPro" id="IPR040177">
    <property type="entry name" value="SLC30A9"/>
</dbReference>
<proteinExistence type="predicted"/>
<dbReference type="SUPFAM" id="SSF160240">
    <property type="entry name" value="Cation efflux protein cytoplasmic domain-like"/>
    <property type="match status" value="1"/>
</dbReference>
<evidence type="ECO:0000256" key="2">
    <source>
        <dbReference type="ARBA" id="ARBA00022448"/>
    </source>
</evidence>
<keyword evidence="5 6" id="KW-0472">Membrane</keyword>
<dbReference type="PANTHER" id="PTHR13414">
    <property type="entry name" value="HUEL-CATION TRANSPORTER"/>
    <property type="match status" value="1"/>
</dbReference>
<dbReference type="NCBIfam" id="TIGR01297">
    <property type="entry name" value="CDF"/>
    <property type="match status" value="1"/>
</dbReference>
<dbReference type="GO" id="GO:0008324">
    <property type="term" value="F:monoatomic cation transmembrane transporter activity"/>
    <property type="evidence" value="ECO:0007669"/>
    <property type="project" value="InterPro"/>
</dbReference>
<dbReference type="Pfam" id="PF01545">
    <property type="entry name" value="Cation_efflux"/>
    <property type="match status" value="1"/>
</dbReference>
<evidence type="ECO:0000256" key="3">
    <source>
        <dbReference type="ARBA" id="ARBA00022692"/>
    </source>
</evidence>
<dbReference type="InterPro" id="IPR002524">
    <property type="entry name" value="Cation_efflux"/>
</dbReference>
<dbReference type="InterPro" id="IPR058533">
    <property type="entry name" value="Cation_efflux_TM"/>
</dbReference>
<dbReference type="Proteomes" id="UP000292027">
    <property type="component" value="Unassembled WGS sequence"/>
</dbReference>
<gene>
    <name evidence="8" type="ORF">EV645_3236</name>
</gene>
<evidence type="ECO:0000256" key="6">
    <source>
        <dbReference type="SAM" id="Phobius"/>
    </source>
</evidence>
<dbReference type="InterPro" id="IPR027469">
    <property type="entry name" value="Cation_efflux_TMD_sf"/>
</dbReference>
<keyword evidence="4 6" id="KW-1133">Transmembrane helix</keyword>
<dbReference type="GO" id="GO:0006829">
    <property type="term" value="P:zinc ion transport"/>
    <property type="evidence" value="ECO:0007669"/>
    <property type="project" value="InterPro"/>
</dbReference>
<evidence type="ECO:0000256" key="1">
    <source>
        <dbReference type="ARBA" id="ARBA00004141"/>
    </source>
</evidence>
<accession>A0A4Q7WZI6</accession>
<evidence type="ECO:0000259" key="7">
    <source>
        <dbReference type="Pfam" id="PF01545"/>
    </source>
</evidence>
<keyword evidence="2" id="KW-0813">Transport</keyword>